<feature type="signal peptide" evidence="1">
    <location>
        <begin position="1"/>
        <end position="26"/>
    </location>
</feature>
<dbReference type="Proteomes" id="UP000323632">
    <property type="component" value="Unassembled WGS sequence"/>
</dbReference>
<organism evidence="2 3">
    <name type="scientific">Taibaiella lutea</name>
    <dbReference type="NCBI Taxonomy" id="2608001"/>
    <lineage>
        <taxon>Bacteria</taxon>
        <taxon>Pseudomonadati</taxon>
        <taxon>Bacteroidota</taxon>
        <taxon>Chitinophagia</taxon>
        <taxon>Chitinophagales</taxon>
        <taxon>Chitinophagaceae</taxon>
        <taxon>Taibaiella</taxon>
    </lineage>
</organism>
<keyword evidence="3" id="KW-1185">Reference proteome</keyword>
<proteinExistence type="predicted"/>
<keyword evidence="1" id="KW-0732">Signal</keyword>
<accession>A0A5M6CBS4</accession>
<protein>
    <submittedName>
        <fullName evidence="2">Molecular chaperone</fullName>
    </submittedName>
</protein>
<reference evidence="2 3" key="1">
    <citation type="submission" date="2019-09" db="EMBL/GenBank/DDBJ databases">
        <title>Genome sequence and assembly of Taibaiella sp.</title>
        <authorList>
            <person name="Chhetri G."/>
        </authorList>
    </citation>
    <scope>NUCLEOTIDE SEQUENCE [LARGE SCALE GENOMIC DNA]</scope>
    <source>
        <strain evidence="2 3">KVB11</strain>
    </source>
</reference>
<evidence type="ECO:0000256" key="1">
    <source>
        <dbReference type="SAM" id="SignalP"/>
    </source>
</evidence>
<sequence length="268" mass="29418">MKSILFRISILLVTLFFSTADVFAQAGITASPSRLFFSPGNKSEQTITVVNPSSDKNLEVGITLNDWKYDSLGNNVIYTAGELDNSCAKYIKILPSAFFTLAPGESKNVIISTAGVPEDANIPVRTAMLYLTQLNPGDGKNENGAAIKVTVRMGIKIYYSSKVGAIPELEISNLETKDENGAVKGLRLNFDNTGQLWTSGTIKFEFLNKGTGKKYKLDPVEFYTLPGDKRIYDTALPKGMEKGKYTTTAIINYGQSDELKIAEIDFDY</sequence>
<dbReference type="SUPFAM" id="SSF49354">
    <property type="entry name" value="PapD-like"/>
    <property type="match status" value="1"/>
</dbReference>
<dbReference type="EMBL" id="VWSH01000004">
    <property type="protein sequence ID" value="KAA5532501.1"/>
    <property type="molecule type" value="Genomic_DNA"/>
</dbReference>
<dbReference type="AlphaFoldDB" id="A0A5M6CBS4"/>
<dbReference type="InterPro" id="IPR008962">
    <property type="entry name" value="PapD-like_sf"/>
</dbReference>
<feature type="chain" id="PRO_5024385812" evidence="1">
    <location>
        <begin position="27"/>
        <end position="268"/>
    </location>
</feature>
<name>A0A5M6CBS4_9BACT</name>
<dbReference type="RefSeq" id="WP_150034004.1">
    <property type="nucleotide sequence ID" value="NZ_VWSH01000004.1"/>
</dbReference>
<comment type="caution">
    <text evidence="2">The sequence shown here is derived from an EMBL/GenBank/DDBJ whole genome shotgun (WGS) entry which is preliminary data.</text>
</comment>
<gene>
    <name evidence="2" type="ORF">F0919_17100</name>
</gene>
<evidence type="ECO:0000313" key="3">
    <source>
        <dbReference type="Proteomes" id="UP000323632"/>
    </source>
</evidence>
<evidence type="ECO:0000313" key="2">
    <source>
        <dbReference type="EMBL" id="KAA5532501.1"/>
    </source>
</evidence>